<proteinExistence type="predicted"/>
<gene>
    <name evidence="1" type="ORF">V6N11_040776</name>
</gene>
<evidence type="ECO:0000313" key="1">
    <source>
        <dbReference type="EMBL" id="KAK9012739.1"/>
    </source>
</evidence>
<protein>
    <submittedName>
        <fullName evidence="1">Uncharacterized protein</fullName>
    </submittedName>
</protein>
<dbReference type="Proteomes" id="UP001396334">
    <property type="component" value="Unassembled WGS sequence"/>
</dbReference>
<evidence type="ECO:0000313" key="2">
    <source>
        <dbReference type="Proteomes" id="UP001396334"/>
    </source>
</evidence>
<comment type="caution">
    <text evidence="1">The sequence shown here is derived from an EMBL/GenBank/DDBJ whole genome shotgun (WGS) entry which is preliminary data.</text>
</comment>
<dbReference type="EMBL" id="JBBPBN010000022">
    <property type="protein sequence ID" value="KAK9012739.1"/>
    <property type="molecule type" value="Genomic_DNA"/>
</dbReference>
<organism evidence="1 2">
    <name type="scientific">Hibiscus sabdariffa</name>
    <name type="common">roselle</name>
    <dbReference type="NCBI Taxonomy" id="183260"/>
    <lineage>
        <taxon>Eukaryota</taxon>
        <taxon>Viridiplantae</taxon>
        <taxon>Streptophyta</taxon>
        <taxon>Embryophyta</taxon>
        <taxon>Tracheophyta</taxon>
        <taxon>Spermatophyta</taxon>
        <taxon>Magnoliopsida</taxon>
        <taxon>eudicotyledons</taxon>
        <taxon>Gunneridae</taxon>
        <taxon>Pentapetalae</taxon>
        <taxon>rosids</taxon>
        <taxon>malvids</taxon>
        <taxon>Malvales</taxon>
        <taxon>Malvaceae</taxon>
        <taxon>Malvoideae</taxon>
        <taxon>Hibiscus</taxon>
    </lineage>
</organism>
<accession>A0ABR2RIS7</accession>
<reference evidence="1 2" key="1">
    <citation type="journal article" date="2024" name="G3 (Bethesda)">
        <title>Genome assembly of Hibiscus sabdariffa L. provides insights into metabolisms of medicinal natural products.</title>
        <authorList>
            <person name="Kim T."/>
        </authorList>
    </citation>
    <scope>NUCLEOTIDE SEQUENCE [LARGE SCALE GENOMIC DNA]</scope>
    <source>
        <strain evidence="1">TK-2024</strain>
        <tissue evidence="1">Old leaves</tissue>
    </source>
</reference>
<sequence>MLLMETVRNFMVFGCICSGSIIVVLDANHDVVDKFRGDCSCTLRKTLAVATAAQKAKSCLPNVAEPESSAQGRGKIQEHMEEFQREDEVEMAVDGIN</sequence>
<name>A0ABR2RIS7_9ROSI</name>
<keyword evidence="2" id="KW-1185">Reference proteome</keyword>